<dbReference type="InterPro" id="IPR045031">
    <property type="entry name" value="DHP_synth-like"/>
</dbReference>
<name>A0ABX5QQ85_9BACT</name>
<feature type="domain" description="Pterin-binding" evidence="9">
    <location>
        <begin position="19"/>
        <end position="269"/>
    </location>
</feature>
<evidence type="ECO:0000256" key="3">
    <source>
        <dbReference type="ARBA" id="ARBA00004763"/>
    </source>
</evidence>
<sequence>MQNIARAHTIRELINSKRTKVMGIINVTPDSFYSGSRVSEDELLKKVEEMVRNGVDIVDVGGESTRPGAEPVPLEEEIRRTVTAVKIIRQHFDIPISVDTYKSEVARLSLEAGADIINDISALRFDEKMVDVAAQYKCPVIIMHMKGTPKTMQQNPEYTDVIAELLDFFKERINFAKNRGVGQIIIDPGIGFGKKLEHNLAIFKHIDKFKELGYPVLIGASRKSMIGMILNLPPEERLNGTLALTAYCVMHDVDFVRVHDVKENVEVVKVMEAIKNYPL</sequence>
<comment type="catalytic activity">
    <reaction evidence="1">
        <text>(7,8-dihydropterin-6-yl)methyl diphosphate + 4-aminobenzoate = 7,8-dihydropteroate + diphosphate</text>
        <dbReference type="Rhea" id="RHEA:19949"/>
        <dbReference type="ChEBI" id="CHEBI:17836"/>
        <dbReference type="ChEBI" id="CHEBI:17839"/>
        <dbReference type="ChEBI" id="CHEBI:33019"/>
        <dbReference type="ChEBI" id="CHEBI:72950"/>
        <dbReference type="EC" id="2.5.1.15"/>
    </reaction>
</comment>
<dbReference type="InterPro" id="IPR000489">
    <property type="entry name" value="Pterin-binding_dom"/>
</dbReference>
<dbReference type="InterPro" id="IPR006390">
    <property type="entry name" value="DHP_synth_dom"/>
</dbReference>
<dbReference type="InterPro" id="IPR011005">
    <property type="entry name" value="Dihydropteroate_synth-like_sf"/>
</dbReference>
<dbReference type="Pfam" id="PF00809">
    <property type="entry name" value="Pterin_bind"/>
    <property type="match status" value="1"/>
</dbReference>
<keyword evidence="7" id="KW-0460">Magnesium</keyword>
<dbReference type="PROSITE" id="PS50972">
    <property type="entry name" value="PTERIN_BINDING"/>
    <property type="match status" value="1"/>
</dbReference>
<reference evidence="10 11" key="1">
    <citation type="submission" date="2018-01" db="EMBL/GenBank/DDBJ databases">
        <title>The whole genome sequencing and assembly of Fervidobacterium changbaicum CBS-1 strain.</title>
        <authorList>
            <person name="Kim J.-Y."/>
            <person name="Park M.-K."/>
            <person name="Yi H."/>
            <person name="Bahn Y.-S."/>
            <person name="Kim J.F."/>
            <person name="Lee D.-W."/>
        </authorList>
    </citation>
    <scope>NUCLEOTIDE SEQUENCE [LARGE SCALE GENOMIC DNA]</scope>
    <source>
        <strain evidence="10 11">CBS-1</strain>
    </source>
</reference>
<dbReference type="Proteomes" id="UP000288947">
    <property type="component" value="Chromosome"/>
</dbReference>
<proteinExistence type="predicted"/>
<evidence type="ECO:0000313" key="10">
    <source>
        <dbReference type="EMBL" id="QAV32472.1"/>
    </source>
</evidence>
<keyword evidence="5" id="KW-0808">Transferase</keyword>
<dbReference type="PROSITE" id="PS00793">
    <property type="entry name" value="DHPS_2"/>
    <property type="match status" value="1"/>
</dbReference>
<dbReference type="NCBIfam" id="TIGR01496">
    <property type="entry name" value="DHPS"/>
    <property type="match status" value="1"/>
</dbReference>
<dbReference type="SUPFAM" id="SSF51717">
    <property type="entry name" value="Dihydropteroate synthetase-like"/>
    <property type="match status" value="1"/>
</dbReference>
<keyword evidence="6" id="KW-0479">Metal-binding</keyword>
<evidence type="ECO:0000256" key="4">
    <source>
        <dbReference type="ARBA" id="ARBA00012458"/>
    </source>
</evidence>
<dbReference type="PANTHER" id="PTHR20941">
    <property type="entry name" value="FOLATE SYNTHESIS PROTEINS"/>
    <property type="match status" value="1"/>
</dbReference>
<evidence type="ECO:0000256" key="5">
    <source>
        <dbReference type="ARBA" id="ARBA00022679"/>
    </source>
</evidence>
<dbReference type="Gene3D" id="3.20.20.20">
    <property type="entry name" value="Dihydropteroate synthase-like"/>
    <property type="match status" value="1"/>
</dbReference>
<dbReference type="EMBL" id="CP026721">
    <property type="protein sequence ID" value="QAV32472.1"/>
    <property type="molecule type" value="Genomic_DNA"/>
</dbReference>
<organism evidence="10 11">
    <name type="scientific">Fervidobacterium changbaicum</name>
    <dbReference type="NCBI Taxonomy" id="310769"/>
    <lineage>
        <taxon>Bacteria</taxon>
        <taxon>Thermotogati</taxon>
        <taxon>Thermotogota</taxon>
        <taxon>Thermotogae</taxon>
        <taxon>Thermotogales</taxon>
        <taxon>Fervidobacteriaceae</taxon>
        <taxon>Fervidobacterium</taxon>
    </lineage>
</organism>
<evidence type="ECO:0000256" key="8">
    <source>
        <dbReference type="ARBA" id="ARBA00022909"/>
    </source>
</evidence>
<dbReference type="PANTHER" id="PTHR20941:SF1">
    <property type="entry name" value="FOLIC ACID SYNTHESIS PROTEIN FOL1"/>
    <property type="match status" value="1"/>
</dbReference>
<evidence type="ECO:0000256" key="2">
    <source>
        <dbReference type="ARBA" id="ARBA00001946"/>
    </source>
</evidence>
<dbReference type="CDD" id="cd00739">
    <property type="entry name" value="DHPS"/>
    <property type="match status" value="1"/>
</dbReference>
<gene>
    <name evidence="10" type="primary">folP</name>
    <name evidence="10" type="ORF">CBS1_01080</name>
</gene>
<comment type="cofactor">
    <cofactor evidence="2">
        <name>Mg(2+)</name>
        <dbReference type="ChEBI" id="CHEBI:18420"/>
    </cofactor>
</comment>
<evidence type="ECO:0000256" key="6">
    <source>
        <dbReference type="ARBA" id="ARBA00022723"/>
    </source>
</evidence>
<protein>
    <recommendedName>
        <fullName evidence="4">dihydropteroate synthase</fullName>
        <ecNumber evidence="4">2.5.1.15</ecNumber>
    </recommendedName>
</protein>
<evidence type="ECO:0000259" key="9">
    <source>
        <dbReference type="PROSITE" id="PS50972"/>
    </source>
</evidence>
<evidence type="ECO:0000256" key="7">
    <source>
        <dbReference type="ARBA" id="ARBA00022842"/>
    </source>
</evidence>
<comment type="pathway">
    <text evidence="3">Cofactor biosynthesis; tetrahydrofolate biosynthesis; 7,8-dihydrofolate from 2-amino-4-hydroxy-6-hydroxymethyl-7,8-dihydropteridine diphosphate and 4-aminobenzoate: step 1/2.</text>
</comment>
<dbReference type="RefSeq" id="WP_090222844.1">
    <property type="nucleotide sequence ID" value="NZ_CP026721.1"/>
</dbReference>
<evidence type="ECO:0000256" key="1">
    <source>
        <dbReference type="ARBA" id="ARBA00000012"/>
    </source>
</evidence>
<keyword evidence="8" id="KW-0289">Folate biosynthesis</keyword>
<accession>A0ABX5QQ85</accession>
<evidence type="ECO:0000313" key="11">
    <source>
        <dbReference type="Proteomes" id="UP000288947"/>
    </source>
</evidence>
<keyword evidence="11" id="KW-1185">Reference proteome</keyword>
<dbReference type="EC" id="2.5.1.15" evidence="4"/>